<dbReference type="RefSeq" id="WP_124948265.1">
    <property type="nucleotide sequence ID" value="NZ_BHVT01000081.1"/>
</dbReference>
<evidence type="ECO:0000256" key="3">
    <source>
        <dbReference type="SAM" id="SignalP"/>
    </source>
</evidence>
<comment type="caution">
    <text evidence="5">The sequence shown here is derived from an EMBL/GenBank/DDBJ whole genome shotgun (WGS) entry which is preliminary data.</text>
</comment>
<reference evidence="5 6" key="1">
    <citation type="submission" date="2019-03" db="EMBL/GenBank/DDBJ databases">
        <title>Genomic Encyclopedia of Type Strains, Phase IV (KMG-IV): sequencing the most valuable type-strain genomes for metagenomic binning, comparative biology and taxonomic classification.</title>
        <authorList>
            <person name="Goeker M."/>
        </authorList>
    </citation>
    <scope>NUCLEOTIDE SEQUENCE [LARGE SCALE GENOMIC DNA]</scope>
    <source>
        <strain evidence="5 6">DSM 100309</strain>
    </source>
</reference>
<dbReference type="Pfam" id="PF13584">
    <property type="entry name" value="BatD"/>
    <property type="match status" value="1"/>
</dbReference>
<feature type="transmembrane region" description="Helical" evidence="2">
    <location>
        <begin position="446"/>
        <end position="466"/>
    </location>
</feature>
<feature type="signal peptide" evidence="3">
    <location>
        <begin position="1"/>
        <end position="22"/>
    </location>
</feature>
<keyword evidence="6" id="KW-1185">Reference proteome</keyword>
<sequence length="592" mass="65020">MKKTVLFFILLLISGLSLPASAAITALLDKNQVGIGESVQLTLQHDGQTDSQPDLTPLKQDFNVLGRSTGSTIQFINGKMSSQVQVSLAIAPKHSGKLIVPALQWDGQFSPVLALTVSSNSATGQTANQSNGNATHEFVTTALDQKQPYVQAAVTLTVRLYTDEPLIEASLDIQPNNDVQIQQLGKDRQTSETRNGRNYQVIERKYLLFPQRSGRITLDGPVLNAQVKDTRNTDSISQDPFFNNFLGHNPLAGMFNATRPLRLQGEQIVLNVLPRPAGNTGKNWLPAQNVTLEETWQPDNGLVHAGEPITRHLHLVAKGLTANQLPDMSSLMNLPANLRAYPDQPSLNTEVQGEGVIGTRDQDIALIANQPGKFVIPATHLFWWDTNKNIQREIVLPIHTLDVLPSTTAVSTSSTPSSSQVAPASRPPVKNDSLTPAKQKYTENAYWPWISLGLIVLWIATIFAWWRTSRSRHPKMPTGLIQNAAIPASKSSADNAHKAFQQACLKNDPQSARRHLQDWAKNTWPNDPPIGLKAISERLGISNLKPLLNQLDRACYAGEKWEGKALKEALKSIPVTTKKGIKSTPELSELYP</sequence>
<proteinExistence type="predicted"/>
<dbReference type="PANTHER" id="PTHR40940:SF1">
    <property type="entry name" value="PROTEIN BATD"/>
    <property type="match status" value="1"/>
</dbReference>
<feature type="region of interest" description="Disordered" evidence="1">
    <location>
        <begin position="409"/>
        <end position="435"/>
    </location>
</feature>
<dbReference type="Proteomes" id="UP000295367">
    <property type="component" value="Unassembled WGS sequence"/>
</dbReference>
<evidence type="ECO:0000256" key="1">
    <source>
        <dbReference type="SAM" id="MobiDB-lite"/>
    </source>
</evidence>
<dbReference type="Pfam" id="PF25607">
    <property type="entry name" value="DUF7939"/>
    <property type="match status" value="1"/>
</dbReference>
<dbReference type="AlphaFoldDB" id="A0A4R3YC02"/>
<evidence type="ECO:0000259" key="4">
    <source>
        <dbReference type="Pfam" id="PF25607"/>
    </source>
</evidence>
<dbReference type="PANTHER" id="PTHR40940">
    <property type="entry name" value="PROTEIN BATD-RELATED"/>
    <property type="match status" value="1"/>
</dbReference>
<dbReference type="OrthoDB" id="5293418at2"/>
<keyword evidence="3" id="KW-0732">Signal</keyword>
<dbReference type="InterPro" id="IPR057699">
    <property type="entry name" value="DUF7939"/>
</dbReference>
<feature type="chain" id="PRO_5020528208" evidence="3">
    <location>
        <begin position="23"/>
        <end position="592"/>
    </location>
</feature>
<keyword evidence="2" id="KW-0812">Transmembrane</keyword>
<evidence type="ECO:0000256" key="2">
    <source>
        <dbReference type="SAM" id="Phobius"/>
    </source>
</evidence>
<protein>
    <submittedName>
        <fullName evidence="5">Oxygen tolerance protein BatD</fullName>
    </submittedName>
</protein>
<keyword evidence="2" id="KW-0472">Membrane</keyword>
<evidence type="ECO:0000313" key="5">
    <source>
        <dbReference type="EMBL" id="TCV89500.1"/>
    </source>
</evidence>
<feature type="compositionally biased region" description="Low complexity" evidence="1">
    <location>
        <begin position="409"/>
        <end position="424"/>
    </location>
</feature>
<accession>A0A4R3YC02</accession>
<dbReference type="EMBL" id="SMCO01000002">
    <property type="protein sequence ID" value="TCV89500.1"/>
    <property type="molecule type" value="Genomic_DNA"/>
</dbReference>
<gene>
    <name evidence="5" type="ORF">EDC63_10217</name>
</gene>
<name>A0A4R3YC02_9PROT</name>
<evidence type="ECO:0000313" key="6">
    <source>
        <dbReference type="Proteomes" id="UP000295367"/>
    </source>
</evidence>
<organism evidence="5 6">
    <name type="scientific">Sulfurirhabdus autotrophica</name>
    <dbReference type="NCBI Taxonomy" id="1706046"/>
    <lineage>
        <taxon>Bacteria</taxon>
        <taxon>Pseudomonadati</taxon>
        <taxon>Pseudomonadota</taxon>
        <taxon>Betaproteobacteria</taxon>
        <taxon>Nitrosomonadales</taxon>
        <taxon>Sulfuricellaceae</taxon>
        <taxon>Sulfurirhabdus</taxon>
    </lineage>
</organism>
<feature type="domain" description="DUF7939" evidence="4">
    <location>
        <begin position="494"/>
        <end position="574"/>
    </location>
</feature>
<dbReference type="InterPro" id="IPR025738">
    <property type="entry name" value="BatD"/>
</dbReference>
<keyword evidence="2" id="KW-1133">Transmembrane helix</keyword>